<dbReference type="Proteomes" id="UP001188597">
    <property type="component" value="Unassembled WGS sequence"/>
</dbReference>
<organism evidence="1 2">
    <name type="scientific">Escallonia herrerae</name>
    <dbReference type="NCBI Taxonomy" id="1293975"/>
    <lineage>
        <taxon>Eukaryota</taxon>
        <taxon>Viridiplantae</taxon>
        <taxon>Streptophyta</taxon>
        <taxon>Embryophyta</taxon>
        <taxon>Tracheophyta</taxon>
        <taxon>Spermatophyta</taxon>
        <taxon>Magnoliopsida</taxon>
        <taxon>eudicotyledons</taxon>
        <taxon>Gunneridae</taxon>
        <taxon>Pentapetalae</taxon>
        <taxon>asterids</taxon>
        <taxon>campanulids</taxon>
        <taxon>Escalloniales</taxon>
        <taxon>Escalloniaceae</taxon>
        <taxon>Escallonia</taxon>
    </lineage>
</organism>
<evidence type="ECO:0000313" key="2">
    <source>
        <dbReference type="Proteomes" id="UP001188597"/>
    </source>
</evidence>
<reference evidence="1" key="1">
    <citation type="submission" date="2022-12" db="EMBL/GenBank/DDBJ databases">
        <title>Draft genome assemblies for two species of Escallonia (Escalloniales).</title>
        <authorList>
            <person name="Chanderbali A."/>
            <person name="Dervinis C."/>
            <person name="Anghel I."/>
            <person name="Soltis D."/>
            <person name="Soltis P."/>
            <person name="Zapata F."/>
        </authorList>
    </citation>
    <scope>NUCLEOTIDE SEQUENCE</scope>
    <source>
        <strain evidence="1">UCBG64.0493</strain>
        <tissue evidence="1">Leaf</tissue>
    </source>
</reference>
<gene>
    <name evidence="1" type="ORF">RJ639_024900</name>
</gene>
<proteinExistence type="predicted"/>
<comment type="caution">
    <text evidence="1">The sequence shown here is derived from an EMBL/GenBank/DDBJ whole genome shotgun (WGS) entry which is preliminary data.</text>
</comment>
<keyword evidence="2" id="KW-1185">Reference proteome</keyword>
<sequence length="78" mass="8307">MGLIEGGGSTAWTYEGKMVVVPSPTTSSASSWPIEPIGVPIAGNYFSLQDLAAESYDYAYVHVMAASDYLNACHNAFK</sequence>
<accession>A0AA88UY41</accession>
<dbReference type="EMBL" id="JAVXUP010003853">
    <property type="protein sequence ID" value="KAK2998016.1"/>
    <property type="molecule type" value="Genomic_DNA"/>
</dbReference>
<evidence type="ECO:0000313" key="1">
    <source>
        <dbReference type="EMBL" id="KAK2998016.1"/>
    </source>
</evidence>
<protein>
    <submittedName>
        <fullName evidence="1">Uncharacterized protein</fullName>
    </submittedName>
</protein>
<name>A0AA88UY41_9ASTE</name>
<dbReference type="AlphaFoldDB" id="A0AA88UY41"/>
<feature type="non-terminal residue" evidence="1">
    <location>
        <position position="1"/>
    </location>
</feature>